<evidence type="ECO:0000256" key="1">
    <source>
        <dbReference type="SAM" id="MobiDB-lite"/>
    </source>
</evidence>
<dbReference type="AlphaFoldDB" id="A0A1A7X0G4"/>
<evidence type="ECO:0000256" key="2">
    <source>
        <dbReference type="SAM" id="SignalP"/>
    </source>
</evidence>
<dbReference type="EMBL" id="HADW01009899">
    <property type="protein sequence ID" value="SBP11299.1"/>
    <property type="molecule type" value="Transcribed_RNA"/>
</dbReference>
<sequence length="182" mass="20060">MRSLDRTSQWTSVSSKVFLLCLILTSHLHFPLNPRPSRTQTDNESPRLSSGDPSSQPPLVAGKKISPQKQEHDEANTSDQQASKTSQSSGVGNIIMTPKLARAGPKIFDKVRAFEERRKSVDLPGGPVPSNLDNSGGKIGVKEEGVSQKRAAFQHRASSLEDQTSYSRRVQSYQNKFAEELQ</sequence>
<protein>
    <submittedName>
        <fullName evidence="3">SPEG complex locus</fullName>
    </submittedName>
</protein>
<reference evidence="3" key="1">
    <citation type="submission" date="2016-05" db="EMBL/GenBank/DDBJ databases">
        <authorList>
            <person name="Lavstsen T."/>
            <person name="Jespersen J.S."/>
        </authorList>
    </citation>
    <scope>NUCLEOTIDE SEQUENCE</scope>
    <source>
        <tissue evidence="3">Brain</tissue>
    </source>
</reference>
<feature type="region of interest" description="Disordered" evidence="1">
    <location>
        <begin position="31"/>
        <end position="99"/>
    </location>
</feature>
<name>A0A1A7X0G4_9TELE</name>
<organism evidence="3">
    <name type="scientific">Iconisemion striatum</name>
    <dbReference type="NCBI Taxonomy" id="60296"/>
    <lineage>
        <taxon>Eukaryota</taxon>
        <taxon>Metazoa</taxon>
        <taxon>Chordata</taxon>
        <taxon>Craniata</taxon>
        <taxon>Vertebrata</taxon>
        <taxon>Euteleostomi</taxon>
        <taxon>Actinopterygii</taxon>
        <taxon>Neopterygii</taxon>
        <taxon>Teleostei</taxon>
        <taxon>Neoteleostei</taxon>
        <taxon>Acanthomorphata</taxon>
        <taxon>Ovalentaria</taxon>
        <taxon>Atherinomorphae</taxon>
        <taxon>Cyprinodontiformes</taxon>
        <taxon>Nothobranchiidae</taxon>
        <taxon>Iconisemion</taxon>
    </lineage>
</organism>
<feature type="chain" id="PRO_5008362708" evidence="2">
    <location>
        <begin position="30"/>
        <end position="182"/>
    </location>
</feature>
<proteinExistence type="predicted"/>
<reference evidence="3" key="2">
    <citation type="submission" date="2016-06" db="EMBL/GenBank/DDBJ databases">
        <title>The genome of a short-lived fish provides insights into sex chromosome evolution and the genetic control of aging.</title>
        <authorList>
            <person name="Reichwald K."/>
            <person name="Felder M."/>
            <person name="Petzold A."/>
            <person name="Koch P."/>
            <person name="Groth M."/>
            <person name="Platzer M."/>
        </authorList>
    </citation>
    <scope>NUCLEOTIDE SEQUENCE</scope>
    <source>
        <tissue evidence="3">Brain</tissue>
    </source>
</reference>
<feature type="region of interest" description="Disordered" evidence="1">
    <location>
        <begin position="120"/>
        <end position="139"/>
    </location>
</feature>
<feature type="compositionally biased region" description="Polar residues" evidence="1">
    <location>
        <begin position="36"/>
        <end position="54"/>
    </location>
</feature>
<evidence type="ECO:0000313" key="3">
    <source>
        <dbReference type="EMBL" id="SBP11299.1"/>
    </source>
</evidence>
<gene>
    <name evidence="3" type="primary">SPEG</name>
</gene>
<accession>A0A1A7X0G4</accession>
<keyword evidence="2" id="KW-0732">Signal</keyword>
<feature type="signal peptide" evidence="2">
    <location>
        <begin position="1"/>
        <end position="29"/>
    </location>
</feature>
<feature type="non-terminal residue" evidence="3">
    <location>
        <position position="182"/>
    </location>
</feature>
<feature type="compositionally biased region" description="Polar residues" evidence="1">
    <location>
        <begin position="77"/>
        <end position="91"/>
    </location>
</feature>